<evidence type="ECO:0000313" key="3">
    <source>
        <dbReference type="Proteomes" id="UP000799444"/>
    </source>
</evidence>
<comment type="caution">
    <text evidence="2">The sequence shown here is derived from an EMBL/GenBank/DDBJ whole genome shotgun (WGS) entry which is preliminary data.</text>
</comment>
<dbReference type="EMBL" id="ML996151">
    <property type="protein sequence ID" value="KAF2734191.1"/>
    <property type="molecule type" value="Genomic_DNA"/>
</dbReference>
<name>A0A9P4V2E6_9PLEO</name>
<dbReference type="Proteomes" id="UP000799444">
    <property type="component" value="Unassembled WGS sequence"/>
</dbReference>
<reference evidence="2" key="1">
    <citation type="journal article" date="2020" name="Stud. Mycol.">
        <title>101 Dothideomycetes genomes: a test case for predicting lifestyles and emergence of pathogens.</title>
        <authorList>
            <person name="Haridas S."/>
            <person name="Albert R."/>
            <person name="Binder M."/>
            <person name="Bloem J."/>
            <person name="Labutti K."/>
            <person name="Salamov A."/>
            <person name="Andreopoulos B."/>
            <person name="Baker S."/>
            <person name="Barry K."/>
            <person name="Bills G."/>
            <person name="Bluhm B."/>
            <person name="Cannon C."/>
            <person name="Castanera R."/>
            <person name="Culley D."/>
            <person name="Daum C."/>
            <person name="Ezra D."/>
            <person name="Gonzalez J."/>
            <person name="Henrissat B."/>
            <person name="Kuo A."/>
            <person name="Liang C."/>
            <person name="Lipzen A."/>
            <person name="Lutzoni F."/>
            <person name="Magnuson J."/>
            <person name="Mondo S."/>
            <person name="Nolan M."/>
            <person name="Ohm R."/>
            <person name="Pangilinan J."/>
            <person name="Park H.-J."/>
            <person name="Ramirez L."/>
            <person name="Alfaro M."/>
            <person name="Sun H."/>
            <person name="Tritt A."/>
            <person name="Yoshinaga Y."/>
            <person name="Zwiers L.-H."/>
            <person name="Turgeon B."/>
            <person name="Goodwin S."/>
            <person name="Spatafora J."/>
            <person name="Crous P."/>
            <person name="Grigoriev I."/>
        </authorList>
    </citation>
    <scope>NUCLEOTIDE SEQUENCE</scope>
    <source>
        <strain evidence="2">CBS 125425</strain>
    </source>
</reference>
<dbReference type="InterPro" id="IPR001810">
    <property type="entry name" value="F-box_dom"/>
</dbReference>
<organism evidence="2 3">
    <name type="scientific">Polyplosphaeria fusca</name>
    <dbReference type="NCBI Taxonomy" id="682080"/>
    <lineage>
        <taxon>Eukaryota</taxon>
        <taxon>Fungi</taxon>
        <taxon>Dikarya</taxon>
        <taxon>Ascomycota</taxon>
        <taxon>Pezizomycotina</taxon>
        <taxon>Dothideomycetes</taxon>
        <taxon>Pleosporomycetidae</taxon>
        <taxon>Pleosporales</taxon>
        <taxon>Tetraplosphaeriaceae</taxon>
        <taxon>Polyplosphaeria</taxon>
    </lineage>
</organism>
<proteinExistence type="predicted"/>
<keyword evidence="3" id="KW-1185">Reference proteome</keyword>
<gene>
    <name evidence="2" type="ORF">EJ04DRAFT_564471</name>
</gene>
<dbReference type="PROSITE" id="PS50181">
    <property type="entry name" value="FBOX"/>
    <property type="match status" value="1"/>
</dbReference>
<evidence type="ECO:0000259" key="1">
    <source>
        <dbReference type="PROSITE" id="PS50181"/>
    </source>
</evidence>
<feature type="domain" description="F-box" evidence="1">
    <location>
        <begin position="1"/>
        <end position="45"/>
    </location>
</feature>
<accession>A0A9P4V2E6</accession>
<dbReference type="SUPFAM" id="SSF81383">
    <property type="entry name" value="F-box domain"/>
    <property type="match status" value="1"/>
</dbReference>
<dbReference type="AlphaFoldDB" id="A0A9P4V2E6"/>
<dbReference type="InterPro" id="IPR036047">
    <property type="entry name" value="F-box-like_dom_sf"/>
</dbReference>
<sequence>MTTLGSLPTELVDAVCEYLDQHEILELRCTNRQLYSALWKTFAKLITSIKIIVHPVSLEKLEWLTTYEHLASTVEELVIGSEGPDQYAQIAKKPFPDLIKERISQLYINGNINDGAKNAEGVETLRDIESARLLQCIESLPNLKRILVEDPPRTINDGMQEHFMKTHEKHRAYAGATEIGTELRIFTNWNGPYLWSQKQDKPIRIPYAGRIHTFAVAMKVLRKLNEGQEGPDLHLILRSRNVSNPRRVETSLFSPPFAWSTSVPFLSTCVKSLHLETESLQDWESNLLRWLLNGRLDSLTLSGLHKASASGNGYLDHQQAHALSPGTALGPPIVPRLKKLVLKQNIFEHHENMEIFSYVFRHHGATLETLHFEDFAIVEARWDSVLRWIGELENIAQLTMKNVFIIRRHEGGSRDYSEEDFVKDVQWNGKAKIAKGCNFAATGIAGNGVLQPAWSRNDHHYFFMNLKSANDAANADG</sequence>
<dbReference type="OrthoDB" id="5279008at2759"/>
<evidence type="ECO:0000313" key="2">
    <source>
        <dbReference type="EMBL" id="KAF2734191.1"/>
    </source>
</evidence>
<protein>
    <recommendedName>
        <fullName evidence="1">F-box domain-containing protein</fullName>
    </recommendedName>
</protein>